<organism evidence="3 4">
    <name type="scientific">Rhodocyclus gracilis</name>
    <dbReference type="NCBI Taxonomy" id="2929842"/>
    <lineage>
        <taxon>Bacteria</taxon>
        <taxon>Pseudomonadati</taxon>
        <taxon>Pseudomonadota</taxon>
        <taxon>Betaproteobacteria</taxon>
        <taxon>Rhodocyclales</taxon>
        <taxon>Rhodocyclaceae</taxon>
        <taxon>Rhodocyclus</taxon>
    </lineage>
</organism>
<dbReference type="RefSeq" id="WP_153591123.1">
    <property type="nucleotide sequence ID" value="NZ_JAATWB010000010.1"/>
</dbReference>
<sequence>MGTHLRENLLLAALKIVRRFDRRQPEMARLGGPTIKKILAISCTAIGDTLMSTPAIRSLRLAYPNAHITLLLNRTHIPLFTNNPDINETLPYDGGYKRFLRLAVGLHRRHFDLAVILHGNEPQATPLAYLSGADFRFKLPNNNQFRFLLSNHETIQRWEDFGHGIEQRLAVAVLAGGRATDRTMTVVTTEQARQRLLARLENRNITEEATLVGFQAGASTVSRRWPAERFAELAKRLLADNERTWIVLSGSRNERALAEKIATLIDSSRVWVAAGEPGIDELPALFGRMRVLVSGDTGPMHLAVAVRTPVVALFAVSDWRRSGPAYDLDRHQIIQKWRTCSPCLSKRCPYTEPPCMNNISVDEVEEAIREIVLQKRGNALTTGNGPSV</sequence>
<evidence type="ECO:0000256" key="2">
    <source>
        <dbReference type="ARBA" id="ARBA00022679"/>
    </source>
</evidence>
<protein>
    <submittedName>
        <fullName evidence="3">Glycosyltransferase family 9 protein</fullName>
    </submittedName>
</protein>
<dbReference type="CDD" id="cd03789">
    <property type="entry name" value="GT9_LPS_heptosyltransferase"/>
    <property type="match status" value="1"/>
</dbReference>
<evidence type="ECO:0000313" key="3">
    <source>
        <dbReference type="EMBL" id="NJA89986.1"/>
    </source>
</evidence>
<evidence type="ECO:0000256" key="1">
    <source>
        <dbReference type="ARBA" id="ARBA00022676"/>
    </source>
</evidence>
<accession>A0ABX0WMN0</accession>
<comment type="caution">
    <text evidence="3">The sequence shown here is derived from an EMBL/GenBank/DDBJ whole genome shotgun (WGS) entry which is preliminary data.</text>
</comment>
<keyword evidence="1" id="KW-0328">Glycosyltransferase</keyword>
<name>A0ABX0WMN0_9RHOO</name>
<gene>
    <name evidence="3" type="ORF">HCX48_12245</name>
</gene>
<evidence type="ECO:0000313" key="4">
    <source>
        <dbReference type="Proteomes" id="UP000720344"/>
    </source>
</evidence>
<keyword evidence="2" id="KW-0808">Transferase</keyword>
<dbReference type="InterPro" id="IPR002201">
    <property type="entry name" value="Glyco_trans_9"/>
</dbReference>
<dbReference type="Proteomes" id="UP000720344">
    <property type="component" value="Unassembled WGS sequence"/>
</dbReference>
<dbReference type="PANTHER" id="PTHR30160">
    <property type="entry name" value="TETRAACYLDISACCHARIDE 4'-KINASE-RELATED"/>
    <property type="match status" value="1"/>
</dbReference>
<proteinExistence type="predicted"/>
<dbReference type="Gene3D" id="3.40.50.2000">
    <property type="entry name" value="Glycogen Phosphorylase B"/>
    <property type="match status" value="2"/>
</dbReference>
<dbReference type="InterPro" id="IPR051199">
    <property type="entry name" value="LPS_LOS_Heptosyltrfase"/>
</dbReference>
<dbReference type="Pfam" id="PF01075">
    <property type="entry name" value="Glyco_transf_9"/>
    <property type="match status" value="1"/>
</dbReference>
<dbReference type="SUPFAM" id="SSF53756">
    <property type="entry name" value="UDP-Glycosyltransferase/glycogen phosphorylase"/>
    <property type="match status" value="1"/>
</dbReference>
<reference evidence="4" key="1">
    <citation type="submission" date="2020-03" db="EMBL/GenBank/DDBJ databases">
        <title>Whole-genome sequence of the purple nonsulfur bacterium Rhodocyclus tenuis DSM112.</title>
        <authorList>
            <person name="Kyndt J.A."/>
            <person name="Meyer T.E."/>
        </authorList>
    </citation>
    <scope>NUCLEOTIDE SEQUENCE [LARGE SCALE GENOMIC DNA]</scope>
    <source>
        <strain evidence="4">DSM 112</strain>
    </source>
</reference>
<dbReference type="PANTHER" id="PTHR30160:SF7">
    <property type="entry name" value="ADP-HEPTOSE--LPS HEPTOSYLTRANSFERASE 2"/>
    <property type="match status" value="1"/>
</dbReference>
<dbReference type="EMBL" id="JAATWB010000010">
    <property type="protein sequence ID" value="NJA89986.1"/>
    <property type="molecule type" value="Genomic_DNA"/>
</dbReference>
<keyword evidence="4" id="KW-1185">Reference proteome</keyword>